<proteinExistence type="predicted"/>
<reference evidence="1 2" key="1">
    <citation type="submission" date="2021-03" db="EMBL/GenBank/DDBJ databases">
        <title>Sequencing the genomes of 1000 actinobacteria strains.</title>
        <authorList>
            <person name="Klenk H.-P."/>
        </authorList>
    </citation>
    <scope>NUCLEOTIDE SEQUENCE [LARGE SCALE GENOMIC DNA]</scope>
    <source>
        <strain evidence="1 2">DSM 46670</strain>
    </source>
</reference>
<evidence type="ECO:0000313" key="1">
    <source>
        <dbReference type="EMBL" id="MBP2329518.1"/>
    </source>
</evidence>
<gene>
    <name evidence="1" type="ORF">JOF56_009903</name>
</gene>
<protein>
    <recommendedName>
        <fullName evidence="3">Transposase</fullName>
    </recommendedName>
</protein>
<dbReference type="Proteomes" id="UP001519332">
    <property type="component" value="Unassembled WGS sequence"/>
</dbReference>
<dbReference type="EMBL" id="JAGINW010000001">
    <property type="protein sequence ID" value="MBP2329518.1"/>
    <property type="molecule type" value="Genomic_DNA"/>
</dbReference>
<evidence type="ECO:0000313" key="2">
    <source>
        <dbReference type="Proteomes" id="UP001519332"/>
    </source>
</evidence>
<organism evidence="1 2">
    <name type="scientific">Kibdelosporangium banguiense</name>
    <dbReference type="NCBI Taxonomy" id="1365924"/>
    <lineage>
        <taxon>Bacteria</taxon>
        <taxon>Bacillati</taxon>
        <taxon>Actinomycetota</taxon>
        <taxon>Actinomycetes</taxon>
        <taxon>Pseudonocardiales</taxon>
        <taxon>Pseudonocardiaceae</taxon>
        <taxon>Kibdelosporangium</taxon>
    </lineage>
</organism>
<accession>A0ABS4TYN0</accession>
<evidence type="ECO:0008006" key="3">
    <source>
        <dbReference type="Google" id="ProtNLM"/>
    </source>
</evidence>
<comment type="caution">
    <text evidence="1">The sequence shown here is derived from an EMBL/GenBank/DDBJ whole genome shotgun (WGS) entry which is preliminary data.</text>
</comment>
<name>A0ABS4TYN0_9PSEU</name>
<keyword evidence="2" id="KW-1185">Reference proteome</keyword>
<sequence>MPKTSSVLISCCSVDIGSVRSRGHDRQGRMTDRATAIGLVSAENYIHRH</sequence>